<organism evidence="2 3">
    <name type="scientific">Colletotrichum liriopes</name>
    <dbReference type="NCBI Taxonomy" id="708192"/>
    <lineage>
        <taxon>Eukaryota</taxon>
        <taxon>Fungi</taxon>
        <taxon>Dikarya</taxon>
        <taxon>Ascomycota</taxon>
        <taxon>Pezizomycotina</taxon>
        <taxon>Sordariomycetes</taxon>
        <taxon>Hypocreomycetidae</taxon>
        <taxon>Glomerellales</taxon>
        <taxon>Glomerellaceae</taxon>
        <taxon>Colletotrichum</taxon>
        <taxon>Colletotrichum spaethianum species complex</taxon>
    </lineage>
</organism>
<dbReference type="EMBL" id="BPPX01000013">
    <property type="protein sequence ID" value="GJC83865.1"/>
    <property type="molecule type" value="Genomic_DNA"/>
</dbReference>
<accession>A0AA37GNG0</accession>
<gene>
    <name evidence="2" type="ORF">ColLi_06703</name>
</gene>
<sequence length="92" mass="10472">MSWVKLEMGPTEEGFGRRQGRRRPARSVTKPRLREPLRPWTLGLAAVVFSFAVQFLTQLVDPRRRDVSFVGGWDAIVPARGRACLVRPGLER</sequence>
<evidence type="ECO:0000313" key="2">
    <source>
        <dbReference type="EMBL" id="GJC83865.1"/>
    </source>
</evidence>
<evidence type="ECO:0000313" key="3">
    <source>
        <dbReference type="Proteomes" id="UP001055172"/>
    </source>
</evidence>
<reference evidence="2 3" key="1">
    <citation type="submission" date="2021-07" db="EMBL/GenBank/DDBJ databases">
        <title>Genome data of Colletotrichum spaethianum.</title>
        <authorList>
            <person name="Utami Y.D."/>
            <person name="Hiruma K."/>
        </authorList>
    </citation>
    <scope>NUCLEOTIDE SEQUENCE [LARGE SCALE GENOMIC DNA]</scope>
    <source>
        <strain evidence="2 3">MAFF 242679</strain>
    </source>
</reference>
<dbReference type="AlphaFoldDB" id="A0AA37GNG0"/>
<evidence type="ECO:0000256" key="1">
    <source>
        <dbReference type="SAM" id="MobiDB-lite"/>
    </source>
</evidence>
<comment type="caution">
    <text evidence="2">The sequence shown here is derived from an EMBL/GenBank/DDBJ whole genome shotgun (WGS) entry which is preliminary data.</text>
</comment>
<feature type="compositionally biased region" description="Basic residues" evidence="1">
    <location>
        <begin position="18"/>
        <end position="30"/>
    </location>
</feature>
<keyword evidence="3" id="KW-1185">Reference proteome</keyword>
<dbReference type="Proteomes" id="UP001055172">
    <property type="component" value="Unassembled WGS sequence"/>
</dbReference>
<proteinExistence type="predicted"/>
<protein>
    <submittedName>
        <fullName evidence="2">Uncharacterized protein</fullName>
    </submittedName>
</protein>
<name>A0AA37GNG0_9PEZI</name>
<feature type="region of interest" description="Disordered" evidence="1">
    <location>
        <begin position="1"/>
        <end position="30"/>
    </location>
</feature>